<evidence type="ECO:0000313" key="2">
    <source>
        <dbReference type="EMBL" id="MFC4135326.1"/>
    </source>
</evidence>
<evidence type="ECO:0000256" key="1">
    <source>
        <dbReference type="SAM" id="Phobius"/>
    </source>
</evidence>
<keyword evidence="1" id="KW-0812">Transmembrane</keyword>
<dbReference type="Proteomes" id="UP001595816">
    <property type="component" value="Unassembled WGS sequence"/>
</dbReference>
<gene>
    <name evidence="2" type="ORF">ACFOZ4_32345</name>
</gene>
<proteinExistence type="predicted"/>
<keyword evidence="3" id="KW-1185">Reference proteome</keyword>
<protein>
    <submittedName>
        <fullName evidence="2">DUF1772 domain-containing protein</fullName>
    </submittedName>
</protein>
<comment type="caution">
    <text evidence="2">The sequence shown here is derived from an EMBL/GenBank/DDBJ whole genome shotgun (WGS) entry which is preliminary data.</text>
</comment>
<feature type="transmembrane region" description="Helical" evidence="1">
    <location>
        <begin position="132"/>
        <end position="152"/>
    </location>
</feature>
<name>A0ABV8LWC7_9ACTN</name>
<evidence type="ECO:0000313" key="3">
    <source>
        <dbReference type="Proteomes" id="UP001595816"/>
    </source>
</evidence>
<reference evidence="3" key="1">
    <citation type="journal article" date="2019" name="Int. J. Syst. Evol. Microbiol.">
        <title>The Global Catalogue of Microorganisms (GCM) 10K type strain sequencing project: providing services to taxonomists for standard genome sequencing and annotation.</title>
        <authorList>
            <consortium name="The Broad Institute Genomics Platform"/>
            <consortium name="The Broad Institute Genome Sequencing Center for Infectious Disease"/>
            <person name="Wu L."/>
            <person name="Ma J."/>
        </authorList>
    </citation>
    <scope>NUCLEOTIDE SEQUENCE [LARGE SCALE GENOMIC DNA]</scope>
    <source>
        <strain evidence="3">CGMCC 4.7289</strain>
    </source>
</reference>
<dbReference type="RefSeq" id="WP_253756535.1">
    <property type="nucleotide sequence ID" value="NZ_JAMZDZ010000001.1"/>
</dbReference>
<dbReference type="Pfam" id="PF08592">
    <property type="entry name" value="Anthrone_oxy"/>
    <property type="match status" value="1"/>
</dbReference>
<organism evidence="2 3">
    <name type="scientific">Hamadaea flava</name>
    <dbReference type="NCBI Taxonomy" id="1742688"/>
    <lineage>
        <taxon>Bacteria</taxon>
        <taxon>Bacillati</taxon>
        <taxon>Actinomycetota</taxon>
        <taxon>Actinomycetes</taxon>
        <taxon>Micromonosporales</taxon>
        <taxon>Micromonosporaceae</taxon>
        <taxon>Hamadaea</taxon>
    </lineage>
</organism>
<feature type="transmembrane region" description="Helical" evidence="1">
    <location>
        <begin position="54"/>
        <end position="74"/>
    </location>
</feature>
<dbReference type="EMBL" id="JBHSAY010000021">
    <property type="protein sequence ID" value="MFC4135326.1"/>
    <property type="molecule type" value="Genomic_DNA"/>
</dbReference>
<feature type="transmembrane region" description="Helical" evidence="1">
    <location>
        <begin position="7"/>
        <end position="34"/>
    </location>
</feature>
<accession>A0ABV8LWC7</accession>
<keyword evidence="1" id="KW-1133">Transmembrane helix</keyword>
<feature type="transmembrane region" description="Helical" evidence="1">
    <location>
        <begin position="81"/>
        <end position="101"/>
    </location>
</feature>
<sequence>MRTRTWVLGLATILSGLYAGFCVAYALTVMPGLAGTDDKTFVEAMRSVNEATPSVPFALIFAGPVVLGIAALVMHRAQRRTAILLAAALACSVATVAVTLLGNVPLNGQLTEAGDPAALREAFESPWVTFHLLRTALAISAFGLVAAASAGARERAGLALPA</sequence>
<keyword evidence="1" id="KW-0472">Membrane</keyword>
<dbReference type="InterPro" id="IPR013901">
    <property type="entry name" value="Anthrone_oxy"/>
</dbReference>